<feature type="transmembrane region" description="Helical" evidence="1">
    <location>
        <begin position="38"/>
        <end position="59"/>
    </location>
</feature>
<keyword evidence="1" id="KW-0472">Membrane</keyword>
<dbReference type="Proteomes" id="UP000663828">
    <property type="component" value="Unassembled WGS sequence"/>
</dbReference>
<evidence type="ECO:0000313" key="3">
    <source>
        <dbReference type="Proteomes" id="UP000663828"/>
    </source>
</evidence>
<comment type="caution">
    <text evidence="2">The sequence shown here is derived from an EMBL/GenBank/DDBJ whole genome shotgun (WGS) entry which is preliminary data.</text>
</comment>
<evidence type="ECO:0000256" key="1">
    <source>
        <dbReference type="SAM" id="Phobius"/>
    </source>
</evidence>
<dbReference type="AlphaFoldDB" id="A0A815TYT9"/>
<reference evidence="2" key="1">
    <citation type="submission" date="2021-02" db="EMBL/GenBank/DDBJ databases">
        <authorList>
            <person name="Nowell W R."/>
        </authorList>
    </citation>
    <scope>NUCLEOTIDE SEQUENCE</scope>
</reference>
<name>A0A815TYT9_ADIRI</name>
<protein>
    <submittedName>
        <fullName evidence="2">Uncharacterized protein</fullName>
    </submittedName>
</protein>
<dbReference type="EMBL" id="CAJNOR010004499">
    <property type="protein sequence ID" value="CAF1507039.1"/>
    <property type="molecule type" value="Genomic_DNA"/>
</dbReference>
<keyword evidence="1" id="KW-1133">Transmembrane helix</keyword>
<feature type="transmembrane region" description="Helical" evidence="1">
    <location>
        <begin position="797"/>
        <end position="829"/>
    </location>
</feature>
<accession>A0A815TYT9</accession>
<feature type="transmembrane region" description="Helical" evidence="1">
    <location>
        <begin position="353"/>
        <end position="383"/>
    </location>
</feature>
<evidence type="ECO:0000313" key="2">
    <source>
        <dbReference type="EMBL" id="CAF1507039.1"/>
    </source>
</evidence>
<organism evidence="2 3">
    <name type="scientific">Adineta ricciae</name>
    <name type="common">Rotifer</name>
    <dbReference type="NCBI Taxonomy" id="249248"/>
    <lineage>
        <taxon>Eukaryota</taxon>
        <taxon>Metazoa</taxon>
        <taxon>Spiralia</taxon>
        <taxon>Gnathifera</taxon>
        <taxon>Rotifera</taxon>
        <taxon>Eurotatoria</taxon>
        <taxon>Bdelloidea</taxon>
        <taxon>Adinetida</taxon>
        <taxon>Adinetidae</taxon>
        <taxon>Adineta</taxon>
    </lineage>
</organism>
<sequence>MIRGFLVRLKEWILKLNLFKKSSSNEQTLIKELLTTRIFLIFFLCLLILIGIISSLIVYTVNKTENSPDVTKFQYLLNKYSKTLNCPCSKVGVTYSTFVTIDVEFHQVCSSEFITKSWIEFVFAQNNSENTDQILSFFWQIIADFCTISKESLKAAIINFNSSFIVTPIVVSKDIIESQVYSDLNVYIQSIRTKLIQNLLVIQRTIGGNQYVSGLTKNFNFISSNENNSIRMSSKELNNCSCMKMLGCPYPLMINETIIPGIILDCYLVDGTLVSTLECYYNQTCFSLLHPFISSMKLLLNNKNKQFLFNSTVQLLLQKLMIDNLIINMDFNLFYNQCKPLFCSYSYSHRFDLIFIITTLISSFGILSFILPFISELIVMIILRFKGNNRIKRKSNIKMKEIIINLRRSIYEKVININLFENERITDEKYLYEQRFTTRIFLLFFLICFIIISIVIIISKEEQIIRIFQPTEKEYEILNEKFNSTLICSCSQISIPYGIFLNVNFVLHQICSSKLISTEWINYLSLLNPINISEWIIKPLVKDFRIFASSYFKFIQIFCKLTNLTIENSQQTFLTTEFINNNLLSSDIFYKKTINLMNIFIRTTQNSFIEIYQWIKVINTINLFITGTKSNFDGYIKNNQIILRDQSLSEAVVVQNNRIRGAGVCSCSTMRNSCPIGLILFKNQSNTIDDAYYFKEIPYGCLPWNGFIGSTINWWYNQSYINDIQNTYATIIPNLFSSIVTSLDQSINSSFHGNNMEYLITNMFIETIVTMNGNFSIFYNQCAPQSCSYKILQRRQISILVLLLISISQGLNRILYLLIPLLSQLILFYSRKFISFNRTIIQITISQRFKHLLKCIQYFNLFQSDKKDSISLQLQLIYTRVYIILFIISLAILVFYKSIIERTRTIITINPNITDYEQLLELYLDNVNCPCTQIAIPYEKIVTKLNVTSFHQVCTSSLLGNMIQIGRLPGSKTDPNGLKFDSWRYSFLYGLNTLCDLSKNYIENNIEIFLSSTMLTYQIIPRNIFNQQINITINHFQNELPIRFNQTFELIRAINHNNALISIFPSNWNIFLANDNISFVINPVIYNLTNTNTTCSCATERSCSMPVIIYDLKSQVYVNSPEGVVYDCTIVEAILHSSLFCFYSKTCVLQYRKLSSIPPLEDQWFDQITSNIFNLSFTRFAINDTIETMVSSMFIELWSSNTSYENFFEICSPSECISTYQYRFDVIDISTTFLSVYAGLALILRFLVPYLIMIINKIRHYNRVQSIKTS</sequence>
<gene>
    <name evidence="2" type="ORF">XAT740_LOCUS39999</name>
</gene>
<keyword evidence="1" id="KW-0812">Transmembrane</keyword>
<feature type="transmembrane region" description="Helical" evidence="1">
    <location>
        <begin position="876"/>
        <end position="896"/>
    </location>
</feature>
<keyword evidence="3" id="KW-1185">Reference proteome</keyword>
<feature type="transmembrane region" description="Helical" evidence="1">
    <location>
        <begin position="440"/>
        <end position="459"/>
    </location>
</feature>
<feature type="transmembrane region" description="Helical" evidence="1">
    <location>
        <begin position="1234"/>
        <end position="1255"/>
    </location>
</feature>
<proteinExistence type="predicted"/>